<evidence type="ECO:0000256" key="6">
    <source>
        <dbReference type="ARBA" id="ARBA00022803"/>
    </source>
</evidence>
<keyword evidence="11" id="KW-1185">Reference proteome</keyword>
<dbReference type="EMBL" id="CP012752">
    <property type="protein sequence ID" value="ALG07325.1"/>
    <property type="molecule type" value="Genomic_DNA"/>
</dbReference>
<comment type="subcellular location">
    <subcellularLocation>
        <location evidence="1">Cytoplasm</location>
        <location evidence="1">Cytoskeleton</location>
    </subcellularLocation>
</comment>
<dbReference type="AlphaFoldDB" id="A0A0N9HW86"/>
<keyword evidence="8" id="KW-0505">Motor protein</keyword>
<dbReference type="SUPFAM" id="SSF48452">
    <property type="entry name" value="TPR-like"/>
    <property type="match status" value="2"/>
</dbReference>
<dbReference type="Gene3D" id="1.25.40.10">
    <property type="entry name" value="Tetratricopeptide repeat domain"/>
    <property type="match status" value="2"/>
</dbReference>
<keyword evidence="5" id="KW-0677">Repeat</keyword>
<evidence type="ECO:0000313" key="10">
    <source>
        <dbReference type="EMBL" id="ALG07325.1"/>
    </source>
</evidence>
<dbReference type="InterPro" id="IPR011990">
    <property type="entry name" value="TPR-like_helical_dom_sf"/>
</dbReference>
<evidence type="ECO:0000256" key="9">
    <source>
        <dbReference type="ARBA" id="ARBA00023212"/>
    </source>
</evidence>
<evidence type="ECO:0000256" key="2">
    <source>
        <dbReference type="ARBA" id="ARBA00009622"/>
    </source>
</evidence>
<name>A0A0N9HW86_9PSEU</name>
<keyword evidence="9" id="KW-0206">Cytoskeleton</keyword>
<dbReference type="GO" id="GO:0005871">
    <property type="term" value="C:kinesin complex"/>
    <property type="evidence" value="ECO:0007669"/>
    <property type="project" value="InterPro"/>
</dbReference>
<dbReference type="InterPro" id="IPR002151">
    <property type="entry name" value="Kinesin_light"/>
</dbReference>
<gene>
    <name evidence="10" type="ORF">AOZ06_10670</name>
</gene>
<dbReference type="GO" id="GO:0005874">
    <property type="term" value="C:microtubule"/>
    <property type="evidence" value="ECO:0007669"/>
    <property type="project" value="UniProtKB-KW"/>
</dbReference>
<keyword evidence="7" id="KW-0175">Coiled coil</keyword>
<dbReference type="Pfam" id="PF13374">
    <property type="entry name" value="TPR_10"/>
    <property type="match status" value="1"/>
</dbReference>
<protein>
    <submittedName>
        <fullName evidence="10">Uncharacterized protein</fullName>
    </submittedName>
</protein>
<dbReference type="Proteomes" id="UP000063699">
    <property type="component" value="Chromosome"/>
</dbReference>
<organism evidence="10 11">
    <name type="scientific">Kibdelosporangium phytohabitans</name>
    <dbReference type="NCBI Taxonomy" id="860235"/>
    <lineage>
        <taxon>Bacteria</taxon>
        <taxon>Bacillati</taxon>
        <taxon>Actinomycetota</taxon>
        <taxon>Actinomycetes</taxon>
        <taxon>Pseudonocardiales</taxon>
        <taxon>Pseudonocardiaceae</taxon>
        <taxon>Kibdelosporangium</taxon>
    </lineage>
</organism>
<dbReference type="SMART" id="SM00028">
    <property type="entry name" value="TPR"/>
    <property type="match status" value="5"/>
</dbReference>
<dbReference type="InterPro" id="IPR019734">
    <property type="entry name" value="TPR_rpt"/>
</dbReference>
<evidence type="ECO:0000256" key="4">
    <source>
        <dbReference type="ARBA" id="ARBA00022701"/>
    </source>
</evidence>
<keyword evidence="4" id="KW-0493">Microtubule</keyword>
<evidence type="ECO:0000256" key="5">
    <source>
        <dbReference type="ARBA" id="ARBA00022737"/>
    </source>
</evidence>
<keyword evidence="6" id="KW-0802">TPR repeat</keyword>
<dbReference type="GO" id="GO:0005737">
    <property type="term" value="C:cytoplasm"/>
    <property type="evidence" value="ECO:0007669"/>
    <property type="project" value="TreeGrafter"/>
</dbReference>
<dbReference type="STRING" id="860235.AOZ06_10670"/>
<dbReference type="Pfam" id="PF13424">
    <property type="entry name" value="TPR_12"/>
    <property type="match status" value="2"/>
</dbReference>
<evidence type="ECO:0000256" key="1">
    <source>
        <dbReference type="ARBA" id="ARBA00004245"/>
    </source>
</evidence>
<dbReference type="GO" id="GO:0007018">
    <property type="term" value="P:microtubule-based movement"/>
    <property type="evidence" value="ECO:0007669"/>
    <property type="project" value="TreeGrafter"/>
</dbReference>
<reference evidence="10 11" key="1">
    <citation type="submission" date="2015-07" db="EMBL/GenBank/DDBJ databases">
        <title>Genome sequencing of Kibdelosporangium phytohabitans.</title>
        <authorList>
            <person name="Qin S."/>
            <person name="Xing K."/>
        </authorList>
    </citation>
    <scope>NUCLEOTIDE SEQUENCE [LARGE SCALE GENOMIC DNA]</scope>
    <source>
        <strain evidence="10 11">KLBMP1111</strain>
    </source>
</reference>
<dbReference type="PANTHER" id="PTHR45783:SF3">
    <property type="entry name" value="KINESIN LIGHT CHAIN"/>
    <property type="match status" value="1"/>
</dbReference>
<dbReference type="PANTHER" id="PTHR45783">
    <property type="entry name" value="KINESIN LIGHT CHAIN"/>
    <property type="match status" value="1"/>
</dbReference>
<dbReference type="OrthoDB" id="3686932at2"/>
<evidence type="ECO:0000256" key="3">
    <source>
        <dbReference type="ARBA" id="ARBA00022490"/>
    </source>
</evidence>
<dbReference type="RefSeq" id="WP_054289293.1">
    <property type="nucleotide sequence ID" value="NZ_CP012752.1"/>
</dbReference>
<dbReference type="KEGG" id="kphy:AOZ06_10670"/>
<accession>A0A0N9HW86</accession>
<evidence type="ECO:0000313" key="11">
    <source>
        <dbReference type="Proteomes" id="UP000063699"/>
    </source>
</evidence>
<evidence type="ECO:0000256" key="7">
    <source>
        <dbReference type="ARBA" id="ARBA00023054"/>
    </source>
</evidence>
<dbReference type="GO" id="GO:0019894">
    <property type="term" value="F:kinesin binding"/>
    <property type="evidence" value="ECO:0007669"/>
    <property type="project" value="TreeGrafter"/>
</dbReference>
<proteinExistence type="inferred from homology"/>
<keyword evidence="3" id="KW-0963">Cytoplasm</keyword>
<sequence length="313" mass="34608">MIDPIAEARRRLGLARRFYDEGRAEEAVVVAETALAVVEHAGGPNHPAIAGACIELSLLHERLSQYTKSERYARRAIVITEEYSRADETLVRLRVKALGCLAMVERVRNRFGSSEVLYRSALDLAENGTWPHPEELAELMCGLGAVYLFSSRFIEAEALYRQALDLVGSEKATSAVVWHHLAELDLMLSRFDTGESYARRALLLREAALGPNHAATANERAMLAAVLARQGNLDMAEKLFRKAISTFERVLPPNHYDLAVACADFGMLMAAKGNIAAAGRLTQRALDIKTKILGRNHPEVRQAVADLTRFTAR</sequence>
<evidence type="ECO:0000256" key="8">
    <source>
        <dbReference type="ARBA" id="ARBA00023175"/>
    </source>
</evidence>
<comment type="similarity">
    <text evidence="2">Belongs to the kinesin light chain family.</text>
</comment>